<evidence type="ECO:0000313" key="1">
    <source>
        <dbReference type="EMBL" id="WFT73946.1"/>
    </source>
</evidence>
<keyword evidence="2" id="KW-1185">Reference proteome</keyword>
<protein>
    <submittedName>
        <fullName evidence="1">DUF5344 family protein</fullName>
    </submittedName>
</protein>
<name>A0ABY8IYZ1_9BACI</name>
<dbReference type="EMBL" id="CP121671">
    <property type="protein sequence ID" value="WFT73946.1"/>
    <property type="molecule type" value="Genomic_DNA"/>
</dbReference>
<dbReference type="InterPro" id="IPR046318">
    <property type="entry name" value="DUF5344"/>
</dbReference>
<dbReference type="Proteomes" id="UP001221597">
    <property type="component" value="Chromosome"/>
</dbReference>
<proteinExistence type="predicted"/>
<dbReference type="Pfam" id="PF17279">
    <property type="entry name" value="DUF5344"/>
    <property type="match status" value="1"/>
</dbReference>
<gene>
    <name evidence="1" type="ORF">P9989_16450</name>
</gene>
<dbReference type="RefSeq" id="WP_283075951.1">
    <property type="nucleotide sequence ID" value="NZ_CP121671.1"/>
</dbReference>
<organism evidence="1 2">
    <name type="scientific">Halobacillus naozhouensis</name>
    <dbReference type="NCBI Taxonomy" id="554880"/>
    <lineage>
        <taxon>Bacteria</taxon>
        <taxon>Bacillati</taxon>
        <taxon>Bacillota</taxon>
        <taxon>Bacilli</taxon>
        <taxon>Bacillales</taxon>
        <taxon>Bacillaceae</taxon>
        <taxon>Halobacillus</taxon>
    </lineage>
</organism>
<evidence type="ECO:0000313" key="2">
    <source>
        <dbReference type="Proteomes" id="UP001221597"/>
    </source>
</evidence>
<sequence>MAEIKVDQSIAEPAFIDLKSKINDVDTTKPSLELNQSTLDFIQKIEEIENTYYQTILKYKDTLVKAENDSWSSIESFIQVEESIGSDISKGSGR</sequence>
<accession>A0ABY8IYZ1</accession>
<reference evidence="1 2" key="1">
    <citation type="submission" date="2023-04" db="EMBL/GenBank/DDBJ databases">
        <title>Genome sequence of Halobacillus naozhouensis KACC 21980.</title>
        <authorList>
            <person name="Kim S."/>
            <person name="Heo J."/>
            <person name="Kwon S.-W."/>
        </authorList>
    </citation>
    <scope>NUCLEOTIDE SEQUENCE [LARGE SCALE GENOMIC DNA]</scope>
    <source>
        <strain evidence="1 2">KCTC 13234</strain>
    </source>
</reference>